<gene>
    <name evidence="1" type="ORF">EV421DRAFT_1700209</name>
</gene>
<evidence type="ECO:0000313" key="1">
    <source>
        <dbReference type="EMBL" id="KAK0455155.1"/>
    </source>
</evidence>
<sequence length="105" mass="12040">MRDIEHEFLWLPSALPGHIRVEGCLAGVETIEEKLHEAQCLDAWQTWVVLFVDWLEQKVQGAAEKYRAARTALVRLQGPGTWQDTLQELHNEDLKNLEGADFTID</sequence>
<keyword evidence="2" id="KW-1185">Reference proteome</keyword>
<accession>A0AA39K612</accession>
<protein>
    <submittedName>
        <fullName evidence="1">Uncharacterized protein</fullName>
    </submittedName>
</protein>
<proteinExistence type="predicted"/>
<dbReference type="AlphaFoldDB" id="A0AA39K612"/>
<reference evidence="1" key="1">
    <citation type="submission" date="2023-06" db="EMBL/GenBank/DDBJ databases">
        <authorList>
            <consortium name="Lawrence Berkeley National Laboratory"/>
            <person name="Ahrendt S."/>
            <person name="Sahu N."/>
            <person name="Indic B."/>
            <person name="Wong-Bajracharya J."/>
            <person name="Merenyi Z."/>
            <person name="Ke H.-M."/>
            <person name="Monk M."/>
            <person name="Kocsube S."/>
            <person name="Drula E."/>
            <person name="Lipzen A."/>
            <person name="Balint B."/>
            <person name="Henrissat B."/>
            <person name="Andreopoulos B."/>
            <person name="Martin F.M."/>
            <person name="Harder C.B."/>
            <person name="Rigling D."/>
            <person name="Ford K.L."/>
            <person name="Foster G.D."/>
            <person name="Pangilinan J."/>
            <person name="Papanicolaou A."/>
            <person name="Barry K."/>
            <person name="LaButti K."/>
            <person name="Viragh M."/>
            <person name="Koriabine M."/>
            <person name="Yan M."/>
            <person name="Riley R."/>
            <person name="Champramary S."/>
            <person name="Plett K.L."/>
            <person name="Tsai I.J."/>
            <person name="Slot J."/>
            <person name="Sipos G."/>
            <person name="Plett J."/>
            <person name="Nagy L.G."/>
            <person name="Grigoriev I.V."/>
        </authorList>
    </citation>
    <scope>NUCLEOTIDE SEQUENCE</scope>
    <source>
        <strain evidence="1">FPL87.14</strain>
    </source>
</reference>
<evidence type="ECO:0000313" key="2">
    <source>
        <dbReference type="Proteomes" id="UP001175226"/>
    </source>
</evidence>
<name>A0AA39K612_9AGAR</name>
<organism evidence="1 2">
    <name type="scientific">Armillaria borealis</name>
    <dbReference type="NCBI Taxonomy" id="47425"/>
    <lineage>
        <taxon>Eukaryota</taxon>
        <taxon>Fungi</taxon>
        <taxon>Dikarya</taxon>
        <taxon>Basidiomycota</taxon>
        <taxon>Agaricomycotina</taxon>
        <taxon>Agaricomycetes</taxon>
        <taxon>Agaricomycetidae</taxon>
        <taxon>Agaricales</taxon>
        <taxon>Marasmiineae</taxon>
        <taxon>Physalacriaceae</taxon>
        <taxon>Armillaria</taxon>
    </lineage>
</organism>
<dbReference type="EMBL" id="JAUEPT010000002">
    <property type="protein sequence ID" value="KAK0455155.1"/>
    <property type="molecule type" value="Genomic_DNA"/>
</dbReference>
<dbReference type="Proteomes" id="UP001175226">
    <property type="component" value="Unassembled WGS sequence"/>
</dbReference>
<comment type="caution">
    <text evidence="1">The sequence shown here is derived from an EMBL/GenBank/DDBJ whole genome shotgun (WGS) entry which is preliminary data.</text>
</comment>